<proteinExistence type="predicted"/>
<dbReference type="Pfam" id="PF04755">
    <property type="entry name" value="PAP_fibrillin"/>
    <property type="match status" value="1"/>
</dbReference>
<keyword evidence="5" id="KW-1185">Reference proteome</keyword>
<keyword evidence="2" id="KW-0934">Plastid</keyword>
<dbReference type="PANTHER" id="PTHR31906">
    <property type="entry name" value="PLASTID-LIPID-ASSOCIATED PROTEIN 4, CHLOROPLASTIC-RELATED"/>
    <property type="match status" value="1"/>
</dbReference>
<organism evidence="4 5">
    <name type="scientific">Chrysophaeum taylorii</name>
    <dbReference type="NCBI Taxonomy" id="2483200"/>
    <lineage>
        <taxon>Eukaryota</taxon>
        <taxon>Sar</taxon>
        <taxon>Stramenopiles</taxon>
        <taxon>Ochrophyta</taxon>
        <taxon>Pelagophyceae</taxon>
        <taxon>Pelagomonadales</taxon>
        <taxon>Pelagomonadaceae</taxon>
        <taxon>Chrysophaeum</taxon>
    </lineage>
</organism>
<dbReference type="Proteomes" id="UP001230188">
    <property type="component" value="Unassembled WGS sequence"/>
</dbReference>
<name>A0AAD7UIE9_9STRA</name>
<dbReference type="InterPro" id="IPR006843">
    <property type="entry name" value="PAP/fibrillin_dom"/>
</dbReference>
<accession>A0AAD7UIE9</accession>
<evidence type="ECO:0000256" key="1">
    <source>
        <dbReference type="ARBA" id="ARBA00004474"/>
    </source>
</evidence>
<reference evidence="4" key="1">
    <citation type="submission" date="2023-01" db="EMBL/GenBank/DDBJ databases">
        <title>Metagenome sequencing of chrysophaentin producing Chrysophaeum taylorii.</title>
        <authorList>
            <person name="Davison J."/>
            <person name="Bewley C."/>
        </authorList>
    </citation>
    <scope>NUCLEOTIDE SEQUENCE</scope>
    <source>
        <strain evidence="4">NIES-1699</strain>
    </source>
</reference>
<gene>
    <name evidence="4" type="ORF">CTAYLR_000529</name>
</gene>
<evidence type="ECO:0000256" key="2">
    <source>
        <dbReference type="ARBA" id="ARBA00022640"/>
    </source>
</evidence>
<protein>
    <recommendedName>
        <fullName evidence="3">Plastid lipid-associated protein/fibrillin conserved domain-containing protein</fullName>
    </recommendedName>
</protein>
<dbReference type="EMBL" id="JAQMWT010000309">
    <property type="protein sequence ID" value="KAJ8605851.1"/>
    <property type="molecule type" value="Genomic_DNA"/>
</dbReference>
<evidence type="ECO:0000313" key="5">
    <source>
        <dbReference type="Proteomes" id="UP001230188"/>
    </source>
</evidence>
<dbReference type="AlphaFoldDB" id="A0AAD7UIE9"/>
<sequence length="199" mass="21485">MLVCVLLVQEIATVKRKVLGLCAGCDRGFGASGADRANVEDAIEELCGLRDPEPLEALRKRWRLVYTSAPDVSTLAGNPLVQLGGIYQDATEWPRIVNVIDASPRWLSLAPPALGSAVEIIGRQKVITTATPKTETRVALTFERVEVAPLRFFGAQVPDIFTLGVPLPPASGEFDVRYLDDDFLVIQQQAPGGIFVATA</sequence>
<feature type="domain" description="Plastid lipid-associated protein/fibrillin conserved" evidence="3">
    <location>
        <begin position="13"/>
        <end position="196"/>
    </location>
</feature>
<dbReference type="InterPro" id="IPR039633">
    <property type="entry name" value="PAP"/>
</dbReference>
<dbReference type="GO" id="GO:0009536">
    <property type="term" value="C:plastid"/>
    <property type="evidence" value="ECO:0007669"/>
    <property type="project" value="UniProtKB-SubCell"/>
</dbReference>
<evidence type="ECO:0000313" key="4">
    <source>
        <dbReference type="EMBL" id="KAJ8605851.1"/>
    </source>
</evidence>
<comment type="subcellular location">
    <subcellularLocation>
        <location evidence="1">Plastid</location>
    </subcellularLocation>
</comment>
<comment type="caution">
    <text evidence="4">The sequence shown here is derived from an EMBL/GenBank/DDBJ whole genome shotgun (WGS) entry which is preliminary data.</text>
</comment>
<evidence type="ECO:0000259" key="3">
    <source>
        <dbReference type="Pfam" id="PF04755"/>
    </source>
</evidence>